<gene>
    <name evidence="1" type="ORF">AN477_23070</name>
</gene>
<dbReference type="InterPro" id="IPR021725">
    <property type="entry name" value="Cdd1"/>
</dbReference>
<protein>
    <submittedName>
        <fullName evidence="1">Uncharacterized protein</fullName>
    </submittedName>
</protein>
<dbReference type="RefSeq" id="WP_054971532.1">
    <property type="nucleotide sequence ID" value="NZ_LJCO01000107.1"/>
</dbReference>
<comment type="caution">
    <text evidence="1">The sequence shown here is derived from an EMBL/GenBank/DDBJ whole genome shotgun (WGS) entry which is preliminary data.</text>
</comment>
<keyword evidence="2" id="KW-1185">Reference proteome</keyword>
<dbReference type="EMBL" id="LJCO01000107">
    <property type="protein sequence ID" value="KPV39368.1"/>
    <property type="molecule type" value="Genomic_DNA"/>
</dbReference>
<organism evidence="1 2">
    <name type="scientific">Alicyclobacillus ferrooxydans</name>
    <dbReference type="NCBI Taxonomy" id="471514"/>
    <lineage>
        <taxon>Bacteria</taxon>
        <taxon>Bacillati</taxon>
        <taxon>Bacillota</taxon>
        <taxon>Bacilli</taxon>
        <taxon>Bacillales</taxon>
        <taxon>Alicyclobacillaceae</taxon>
        <taxon>Alicyclobacillus</taxon>
    </lineage>
</organism>
<dbReference type="Proteomes" id="UP000050482">
    <property type="component" value="Unassembled WGS sequence"/>
</dbReference>
<dbReference type="Pfam" id="PF11731">
    <property type="entry name" value="Cdd1"/>
    <property type="match status" value="1"/>
</dbReference>
<dbReference type="PATRIC" id="fig|471514.4.peg.2147"/>
<reference evidence="1 2" key="1">
    <citation type="submission" date="2015-09" db="EMBL/GenBank/DDBJ databases">
        <title>Draft genome sequence of Alicyclobacillus ferrooxydans DSM 22381.</title>
        <authorList>
            <person name="Hemp J."/>
        </authorList>
    </citation>
    <scope>NUCLEOTIDE SEQUENCE [LARGE SCALE GENOMIC DNA]</scope>
    <source>
        <strain evidence="1 2">TC-34</strain>
    </source>
</reference>
<sequence length="84" mass="9247">MIPDIGPVMAECLVLLGYSHTIRLKGKDPVRLLDTPEERLGFWLDPCVEGQKTGLGSSFPHDELEEGVEKVVGSWRGLPSLARC</sequence>
<evidence type="ECO:0000313" key="1">
    <source>
        <dbReference type="EMBL" id="KPV39368.1"/>
    </source>
</evidence>
<evidence type="ECO:0000313" key="2">
    <source>
        <dbReference type="Proteomes" id="UP000050482"/>
    </source>
</evidence>
<accession>A0A0P9ELB1</accession>
<name>A0A0P9ELB1_9BACL</name>
<proteinExistence type="predicted"/>
<dbReference type="AlphaFoldDB" id="A0A0P9ELB1"/>